<feature type="transmembrane region" description="Helical" evidence="11">
    <location>
        <begin position="92"/>
        <end position="116"/>
    </location>
</feature>
<keyword evidence="4 13" id="KW-0645">Protease</keyword>
<dbReference type="PANTHER" id="PTHR42837">
    <property type="entry name" value="REGULATOR OF SIGMA-E PROTEASE RSEP"/>
    <property type="match status" value="1"/>
</dbReference>
<dbReference type="Pfam" id="PF17820">
    <property type="entry name" value="PDZ_6"/>
    <property type="match status" value="1"/>
</dbReference>
<dbReference type="Pfam" id="PF02163">
    <property type="entry name" value="Peptidase_M50"/>
    <property type="match status" value="1"/>
</dbReference>
<dbReference type="PANTHER" id="PTHR42837:SF2">
    <property type="entry name" value="MEMBRANE METALLOPROTEASE ARASP2, CHLOROPLASTIC-RELATED"/>
    <property type="match status" value="1"/>
</dbReference>
<dbReference type="CDD" id="cd23081">
    <property type="entry name" value="cpPDZ_EcRseP-like"/>
    <property type="match status" value="1"/>
</dbReference>
<dbReference type="GO" id="GO:0006508">
    <property type="term" value="P:proteolysis"/>
    <property type="evidence" value="ECO:0007669"/>
    <property type="project" value="UniProtKB-KW"/>
</dbReference>
<dbReference type="GO" id="GO:0016020">
    <property type="term" value="C:membrane"/>
    <property type="evidence" value="ECO:0007669"/>
    <property type="project" value="UniProtKB-SubCell"/>
</dbReference>
<protein>
    <submittedName>
        <fullName evidence="13">Site-2 protease family protein</fullName>
    </submittedName>
</protein>
<keyword evidence="10 11" id="KW-0472">Membrane</keyword>
<gene>
    <name evidence="13" type="ORF">E6H05_06445</name>
</gene>
<comment type="subcellular location">
    <subcellularLocation>
        <location evidence="2">Membrane</location>
        <topology evidence="2">Multi-pass membrane protein</topology>
    </subcellularLocation>
</comment>
<evidence type="ECO:0000256" key="9">
    <source>
        <dbReference type="ARBA" id="ARBA00023049"/>
    </source>
</evidence>
<evidence type="ECO:0000259" key="12">
    <source>
        <dbReference type="SMART" id="SM00228"/>
    </source>
</evidence>
<dbReference type="InterPro" id="IPR001478">
    <property type="entry name" value="PDZ"/>
</dbReference>
<dbReference type="CDD" id="cd06163">
    <property type="entry name" value="S2P-M50_PDZ_RseP-like"/>
    <property type="match status" value="1"/>
</dbReference>
<dbReference type="InterPro" id="IPR036034">
    <property type="entry name" value="PDZ_sf"/>
</dbReference>
<evidence type="ECO:0000256" key="1">
    <source>
        <dbReference type="ARBA" id="ARBA00001947"/>
    </source>
</evidence>
<evidence type="ECO:0000256" key="5">
    <source>
        <dbReference type="ARBA" id="ARBA00022692"/>
    </source>
</evidence>
<keyword evidence="5 11" id="KW-0812">Transmembrane</keyword>
<keyword evidence="6" id="KW-0378">Hydrolase</keyword>
<keyword evidence="8 11" id="KW-1133">Transmembrane helix</keyword>
<evidence type="ECO:0000256" key="8">
    <source>
        <dbReference type="ARBA" id="ARBA00022989"/>
    </source>
</evidence>
<name>A0A537IW64_9BACT</name>
<dbReference type="Gene3D" id="2.30.42.10">
    <property type="match status" value="1"/>
</dbReference>
<evidence type="ECO:0000256" key="3">
    <source>
        <dbReference type="ARBA" id="ARBA00007931"/>
    </source>
</evidence>
<evidence type="ECO:0000256" key="6">
    <source>
        <dbReference type="ARBA" id="ARBA00022801"/>
    </source>
</evidence>
<dbReference type="SUPFAM" id="SSF50156">
    <property type="entry name" value="PDZ domain-like"/>
    <property type="match status" value="1"/>
</dbReference>
<accession>A0A537IW64</accession>
<evidence type="ECO:0000256" key="2">
    <source>
        <dbReference type="ARBA" id="ARBA00004141"/>
    </source>
</evidence>
<dbReference type="Proteomes" id="UP000318834">
    <property type="component" value="Unassembled WGS sequence"/>
</dbReference>
<comment type="caution">
    <text evidence="13">The sequence shown here is derived from an EMBL/GenBank/DDBJ whole genome shotgun (WGS) entry which is preliminary data.</text>
</comment>
<feature type="transmembrane region" description="Helical" evidence="11">
    <location>
        <begin position="6"/>
        <end position="26"/>
    </location>
</feature>
<evidence type="ECO:0000256" key="4">
    <source>
        <dbReference type="ARBA" id="ARBA00022670"/>
    </source>
</evidence>
<reference evidence="13 14" key="1">
    <citation type="journal article" date="2019" name="Nat. Microbiol.">
        <title>Mediterranean grassland soil C-N compound turnover is dependent on rainfall and depth, and is mediated by genomically divergent microorganisms.</title>
        <authorList>
            <person name="Diamond S."/>
            <person name="Andeer P.F."/>
            <person name="Li Z."/>
            <person name="Crits-Christoph A."/>
            <person name="Burstein D."/>
            <person name="Anantharaman K."/>
            <person name="Lane K.R."/>
            <person name="Thomas B.C."/>
            <person name="Pan C."/>
            <person name="Northen T.R."/>
            <person name="Banfield J.F."/>
        </authorList>
    </citation>
    <scope>NUCLEOTIDE SEQUENCE [LARGE SCALE GENOMIC DNA]</scope>
    <source>
        <strain evidence="13">NP_8</strain>
    </source>
</reference>
<evidence type="ECO:0000256" key="11">
    <source>
        <dbReference type="SAM" id="Phobius"/>
    </source>
</evidence>
<comment type="similarity">
    <text evidence="3">Belongs to the peptidase M50B family.</text>
</comment>
<keyword evidence="7" id="KW-0862">Zinc</keyword>
<dbReference type="InterPro" id="IPR008915">
    <property type="entry name" value="Peptidase_M50"/>
</dbReference>
<evidence type="ECO:0000256" key="7">
    <source>
        <dbReference type="ARBA" id="ARBA00022833"/>
    </source>
</evidence>
<evidence type="ECO:0000313" key="14">
    <source>
        <dbReference type="Proteomes" id="UP000318834"/>
    </source>
</evidence>
<dbReference type="InterPro" id="IPR004387">
    <property type="entry name" value="Pept_M50_Zn"/>
</dbReference>
<comment type="cofactor">
    <cofactor evidence="1">
        <name>Zn(2+)</name>
        <dbReference type="ChEBI" id="CHEBI:29105"/>
    </cofactor>
</comment>
<dbReference type="GO" id="GO:0004222">
    <property type="term" value="F:metalloendopeptidase activity"/>
    <property type="evidence" value="ECO:0007669"/>
    <property type="project" value="InterPro"/>
</dbReference>
<evidence type="ECO:0000256" key="10">
    <source>
        <dbReference type="ARBA" id="ARBA00023136"/>
    </source>
</evidence>
<feature type="transmembrane region" description="Helical" evidence="11">
    <location>
        <begin position="325"/>
        <end position="344"/>
    </location>
</feature>
<feature type="transmembrane region" description="Helical" evidence="11">
    <location>
        <begin position="278"/>
        <end position="298"/>
    </location>
</feature>
<keyword evidence="9" id="KW-0482">Metalloprotease</keyword>
<organism evidence="13 14">
    <name type="scientific">Candidatus Segetimicrobium genomatis</name>
    <dbReference type="NCBI Taxonomy" id="2569760"/>
    <lineage>
        <taxon>Bacteria</taxon>
        <taxon>Bacillati</taxon>
        <taxon>Candidatus Sysuimicrobiota</taxon>
        <taxon>Candidatus Sysuimicrobiia</taxon>
        <taxon>Candidatus Sysuimicrobiales</taxon>
        <taxon>Candidatus Segetimicrobiaceae</taxon>
        <taxon>Candidatus Segetimicrobium</taxon>
    </lineage>
</organism>
<feature type="domain" description="PDZ" evidence="12">
    <location>
        <begin position="110"/>
        <end position="189"/>
    </location>
</feature>
<dbReference type="AlphaFoldDB" id="A0A537IW64"/>
<dbReference type="SMART" id="SM00228">
    <property type="entry name" value="PDZ"/>
    <property type="match status" value="1"/>
</dbReference>
<sequence length="360" mass="38610">MSTNLIAAIIAFGIMIFAHELGHFLVAKRVGITVHAFAVGFGPKLVGVTRGETMYAINLVPFGGYVKLAGEDLEDGGGPHTFRAKSVWQRMAVLAAGPLMNLLLALILLAGLALVLGVPSGVTNRIGQLLTDCVDNGHKVPCPAQQAGLRGGDAIVAINGRPMASGEEVIETIHRNPHTRLRLVVERDGRRFEVEVTSILEARQNIGLIGYRPEAIRQHLGPIRALLWGISTIAQTTGALLTALAALITHPRQAMDSLMGPVGAVTFLGETARGGGEMFLYTAAAMSVLIGIFNLLPIPALDGGRLFFLAVEAVRRRPVDPRREGYIHMIGFALLILLLITLSVRDVARVCTWCSKLLNF</sequence>
<evidence type="ECO:0000313" key="13">
    <source>
        <dbReference type="EMBL" id="TMI75561.1"/>
    </source>
</evidence>
<proteinExistence type="inferred from homology"/>
<dbReference type="EMBL" id="VBAP01000043">
    <property type="protein sequence ID" value="TMI75561.1"/>
    <property type="molecule type" value="Genomic_DNA"/>
</dbReference>
<feature type="transmembrane region" description="Helical" evidence="11">
    <location>
        <begin position="225"/>
        <end position="249"/>
    </location>
</feature>
<dbReference type="InterPro" id="IPR041489">
    <property type="entry name" value="PDZ_6"/>
</dbReference>